<reference evidence="3" key="1">
    <citation type="submission" date="2022-06" db="EMBL/GenBank/DDBJ databases">
        <title>PHB producers.</title>
        <authorList>
            <person name="Besaury L."/>
        </authorList>
    </citation>
    <scope>NUCLEOTIDE SEQUENCE</scope>
    <source>
        <strain evidence="3 4">SEWS6</strain>
    </source>
</reference>
<dbReference type="Proteomes" id="UP001242288">
    <property type="component" value="Unassembled WGS sequence"/>
</dbReference>
<evidence type="ECO:0000256" key="1">
    <source>
        <dbReference type="SAM" id="Phobius"/>
    </source>
</evidence>
<organism evidence="3 5">
    <name type="scientific">Paraburkholderia madseniana</name>
    <dbReference type="NCBI Taxonomy" id="2599607"/>
    <lineage>
        <taxon>Bacteria</taxon>
        <taxon>Pseudomonadati</taxon>
        <taxon>Pseudomonadota</taxon>
        <taxon>Betaproteobacteria</taxon>
        <taxon>Burkholderiales</taxon>
        <taxon>Burkholderiaceae</taxon>
        <taxon>Paraburkholderia</taxon>
    </lineage>
</organism>
<keyword evidence="1" id="KW-0472">Membrane</keyword>
<keyword evidence="4" id="KW-1185">Reference proteome</keyword>
<feature type="transmembrane region" description="Helical" evidence="1">
    <location>
        <begin position="63"/>
        <end position="82"/>
    </location>
</feature>
<gene>
    <name evidence="3" type="ORF">NIE36_33150</name>
    <name evidence="2" type="ORF">OSB80_33220</name>
</gene>
<evidence type="ECO:0000313" key="4">
    <source>
        <dbReference type="Proteomes" id="UP001209412"/>
    </source>
</evidence>
<sequence>MTGQIWLSTVHHDDHSIAGFVLVILGMMVGFFAGRRIREYGMIGVGGMMGLVAYLILDAWGWLVLIGVWVALIAAQWAMDVIEGRRQERLRRQCGSKPDDVSQRCQATVPAVQPQTASGSMVEVEVPDIALKGMSVVEVLVKEGDTVEGVIVLTLSISGGGRVQSRL</sequence>
<protein>
    <submittedName>
        <fullName evidence="3">Uncharacterized protein</fullName>
    </submittedName>
</protein>
<evidence type="ECO:0000313" key="5">
    <source>
        <dbReference type="Proteomes" id="UP001242288"/>
    </source>
</evidence>
<feature type="transmembrane region" description="Helical" evidence="1">
    <location>
        <begin position="16"/>
        <end position="33"/>
    </location>
</feature>
<proteinExistence type="predicted"/>
<dbReference type="AlphaFoldDB" id="A0AAP5BIL2"/>
<evidence type="ECO:0000313" key="3">
    <source>
        <dbReference type="EMBL" id="MDQ6411988.1"/>
    </source>
</evidence>
<dbReference type="RefSeq" id="WP_266260925.1">
    <property type="nucleotide sequence ID" value="NZ_JAMXWF010000037.1"/>
</dbReference>
<comment type="caution">
    <text evidence="3">The sequence shown here is derived from an EMBL/GenBank/DDBJ whole genome shotgun (WGS) entry which is preliminary data.</text>
</comment>
<keyword evidence="1" id="KW-0812">Transmembrane</keyword>
<feature type="transmembrane region" description="Helical" evidence="1">
    <location>
        <begin position="40"/>
        <end position="57"/>
    </location>
</feature>
<keyword evidence="1" id="KW-1133">Transmembrane helix</keyword>
<dbReference type="EMBL" id="JAMXWF010000037">
    <property type="protein sequence ID" value="MDQ6411988.1"/>
    <property type="molecule type" value="Genomic_DNA"/>
</dbReference>
<name>A0AAP5BIL2_9BURK</name>
<dbReference type="Proteomes" id="UP001209412">
    <property type="component" value="Unassembled WGS sequence"/>
</dbReference>
<dbReference type="EMBL" id="JAPKHW010000037">
    <property type="protein sequence ID" value="MCX4150170.1"/>
    <property type="molecule type" value="Genomic_DNA"/>
</dbReference>
<evidence type="ECO:0000313" key="2">
    <source>
        <dbReference type="EMBL" id="MCX4150170.1"/>
    </source>
</evidence>
<accession>A0AAP5BIL2</accession>